<evidence type="ECO:0000313" key="3">
    <source>
        <dbReference type="EMBL" id="KAG5560391.1"/>
    </source>
</evidence>
<accession>A0AAV6L672</accession>
<feature type="region of interest" description="Disordered" evidence="1">
    <location>
        <begin position="1"/>
        <end position="27"/>
    </location>
</feature>
<feature type="domain" description="PB1" evidence="2">
    <location>
        <begin position="91"/>
        <end position="142"/>
    </location>
</feature>
<keyword evidence="4" id="KW-1185">Reference proteome</keyword>
<dbReference type="SUPFAM" id="SSF54277">
    <property type="entry name" value="CAD &amp; PB1 domains"/>
    <property type="match status" value="1"/>
</dbReference>
<evidence type="ECO:0000313" key="4">
    <source>
        <dbReference type="Proteomes" id="UP000823749"/>
    </source>
</evidence>
<evidence type="ECO:0000256" key="1">
    <source>
        <dbReference type="SAM" id="MobiDB-lite"/>
    </source>
</evidence>
<reference evidence="3" key="1">
    <citation type="submission" date="2020-08" db="EMBL/GenBank/DDBJ databases">
        <title>Plant Genome Project.</title>
        <authorList>
            <person name="Zhang R.-G."/>
        </authorList>
    </citation>
    <scope>NUCLEOTIDE SEQUENCE</scope>
    <source>
        <strain evidence="3">WSP0</strain>
        <tissue evidence="3">Leaf</tissue>
    </source>
</reference>
<dbReference type="EMBL" id="JACTNZ010000002">
    <property type="protein sequence ID" value="KAG5560391.1"/>
    <property type="molecule type" value="Genomic_DNA"/>
</dbReference>
<dbReference type="Gene3D" id="3.10.20.90">
    <property type="entry name" value="Phosphatidylinositol 3-kinase Catalytic Subunit, Chain A, domain 1"/>
    <property type="match status" value="1"/>
</dbReference>
<protein>
    <recommendedName>
        <fullName evidence="2">PB1 domain-containing protein</fullName>
    </recommendedName>
</protein>
<dbReference type="AlphaFoldDB" id="A0AAV6L672"/>
<dbReference type="Pfam" id="PF00564">
    <property type="entry name" value="PB1"/>
    <property type="match status" value="1"/>
</dbReference>
<proteinExistence type="predicted"/>
<dbReference type="Proteomes" id="UP000823749">
    <property type="component" value="Chromosome 2"/>
</dbReference>
<name>A0AAV6L672_9ERIC</name>
<gene>
    <name evidence="3" type="ORF">RHGRI_003640</name>
</gene>
<comment type="caution">
    <text evidence="3">The sequence shown here is derived from an EMBL/GenBank/DDBJ whole genome shotgun (WGS) entry which is preliminary data.</text>
</comment>
<evidence type="ECO:0000259" key="2">
    <source>
        <dbReference type="Pfam" id="PF00564"/>
    </source>
</evidence>
<dbReference type="CDD" id="cd05992">
    <property type="entry name" value="PB1"/>
    <property type="match status" value="1"/>
</dbReference>
<dbReference type="InterPro" id="IPR000270">
    <property type="entry name" value="PB1_dom"/>
</dbReference>
<sequence>MATPSHGGDSDKAIPQSLPPPSVMESCASLQQEDIADQSPCSATDSAYLQQVLEHWLQLEEIVDQSPCSASDLALLPQELLHGNRPWVMVELEQQVQKRLKLEDGTYYIKYKDEDNDLIIIACDEDLQDYISSSRPRGSTSIEASLGHLDEKFAVVGCCMGGASITCNINSVVEGLELEAKTDSFGCSGYVFGVSNDDVNLDEGLSLEEICLL</sequence>
<organism evidence="3 4">
    <name type="scientific">Rhododendron griersonianum</name>
    <dbReference type="NCBI Taxonomy" id="479676"/>
    <lineage>
        <taxon>Eukaryota</taxon>
        <taxon>Viridiplantae</taxon>
        <taxon>Streptophyta</taxon>
        <taxon>Embryophyta</taxon>
        <taxon>Tracheophyta</taxon>
        <taxon>Spermatophyta</taxon>
        <taxon>Magnoliopsida</taxon>
        <taxon>eudicotyledons</taxon>
        <taxon>Gunneridae</taxon>
        <taxon>Pentapetalae</taxon>
        <taxon>asterids</taxon>
        <taxon>Ericales</taxon>
        <taxon>Ericaceae</taxon>
        <taxon>Ericoideae</taxon>
        <taxon>Rhodoreae</taxon>
        <taxon>Rhododendron</taxon>
    </lineage>
</organism>